<feature type="non-terminal residue" evidence="1">
    <location>
        <position position="1"/>
    </location>
</feature>
<proteinExistence type="predicted"/>
<accession>A0A0F9CBN5</accession>
<dbReference type="EMBL" id="LAZR01047477">
    <property type="protein sequence ID" value="KKK94131.1"/>
    <property type="molecule type" value="Genomic_DNA"/>
</dbReference>
<gene>
    <name evidence="1" type="ORF">LCGC14_2685910</name>
</gene>
<comment type="caution">
    <text evidence="1">The sequence shown here is derived from an EMBL/GenBank/DDBJ whole genome shotgun (WGS) entry which is preliminary data.</text>
</comment>
<evidence type="ECO:0000313" key="1">
    <source>
        <dbReference type="EMBL" id="KKK94131.1"/>
    </source>
</evidence>
<reference evidence="1" key="1">
    <citation type="journal article" date="2015" name="Nature">
        <title>Complex archaea that bridge the gap between prokaryotes and eukaryotes.</title>
        <authorList>
            <person name="Spang A."/>
            <person name="Saw J.H."/>
            <person name="Jorgensen S.L."/>
            <person name="Zaremba-Niedzwiedzka K."/>
            <person name="Martijn J."/>
            <person name="Lind A.E."/>
            <person name="van Eijk R."/>
            <person name="Schleper C."/>
            <person name="Guy L."/>
            <person name="Ettema T.J."/>
        </authorList>
    </citation>
    <scope>NUCLEOTIDE SEQUENCE</scope>
</reference>
<organism evidence="1">
    <name type="scientific">marine sediment metagenome</name>
    <dbReference type="NCBI Taxonomy" id="412755"/>
    <lineage>
        <taxon>unclassified sequences</taxon>
        <taxon>metagenomes</taxon>
        <taxon>ecological metagenomes</taxon>
    </lineage>
</organism>
<name>A0A0F9CBN5_9ZZZZ</name>
<sequence>RLVRVRIKKALYINPKLIQLSEDIYNKHKDKDKSIKALKKAIPIAGGCSIKSEHVKALFDIVLGFYLIDDQINFQNVFKTMIRKFLDLKKSSEISGFMRDIGRGLAITGNYEFLFIFISEVSLSKENCKSLLTSFWKHTLEQPVMDISFLRGSFSYCVLDMEYTLRSVYYCLSAHIKNGNWQVVDDIVSLCPQLKIGIK</sequence>
<dbReference type="AlphaFoldDB" id="A0A0F9CBN5"/>
<protein>
    <submittedName>
        <fullName evidence="1">Uncharacterized protein</fullName>
    </submittedName>
</protein>